<dbReference type="InterPro" id="IPR031304">
    <property type="entry name" value="SLT_2"/>
</dbReference>
<evidence type="ECO:0000313" key="4">
    <source>
        <dbReference type="EMBL" id="VFJ58229.1"/>
    </source>
</evidence>
<sequence>MFPRITLRPTNRGRIILPTKIIFAIGSLLFSAMSMATNNSPDFPQSSEVHRFVDEMVTQHGYPREQLEALLAEARFLPELEERVRKPAEALPWYRYRKIFLKPARIDAGVAFWRTHRDILERAEEVYGVPPKIIVGILGVETFFGKHKGKYPVLDSLVTLTFRNTRRTRFFRSELKQFLLLINEEGLDAHGLKGSYAGAMGLPQFISSSYRRYAVDFDGDSQRDLLDSMPDAIGSAAHYLKSHKWQRGRGIAIPVEVEKEQINHGLLMKKKGSKPHITFSVLKDHGVIAKERISDDEQVALIELETETGFSYWAGQQNFYVITRYNRSNLYAMAVYQLGEAIRERYLRGGETPQDAIP</sequence>
<dbReference type="EMBL" id="CAADFL010000592">
    <property type="protein sequence ID" value="VFK19049.1"/>
    <property type="molecule type" value="Genomic_DNA"/>
</dbReference>
<feature type="active site" evidence="1">
    <location>
        <position position="141"/>
    </location>
</feature>
<organism evidence="4">
    <name type="scientific">Candidatus Kentrum sp. FM</name>
    <dbReference type="NCBI Taxonomy" id="2126340"/>
    <lineage>
        <taxon>Bacteria</taxon>
        <taxon>Pseudomonadati</taxon>
        <taxon>Pseudomonadota</taxon>
        <taxon>Gammaproteobacteria</taxon>
        <taxon>Candidatus Kentrum</taxon>
    </lineage>
</organism>
<dbReference type="InterPro" id="IPR023346">
    <property type="entry name" value="Lysozyme-like_dom_sf"/>
</dbReference>
<dbReference type="SUPFAM" id="SSF53955">
    <property type="entry name" value="Lysozyme-like"/>
    <property type="match status" value="1"/>
</dbReference>
<evidence type="ECO:0000313" key="3">
    <source>
        <dbReference type="EMBL" id="VFJ51600.1"/>
    </source>
</evidence>
<dbReference type="AlphaFoldDB" id="A0A450SW72"/>
<dbReference type="GO" id="GO:0009253">
    <property type="term" value="P:peptidoglycan catabolic process"/>
    <property type="evidence" value="ECO:0007669"/>
    <property type="project" value="TreeGrafter"/>
</dbReference>
<dbReference type="EMBL" id="CAADEZ010000210">
    <property type="protein sequence ID" value="VFJ58229.1"/>
    <property type="molecule type" value="Genomic_DNA"/>
</dbReference>
<dbReference type="Gene3D" id="1.10.8.350">
    <property type="entry name" value="Bacterial muramidase"/>
    <property type="match status" value="1"/>
</dbReference>
<dbReference type="FunFam" id="1.10.8.350:FF:000001">
    <property type="entry name" value="Lytic murein transglycosylase B"/>
    <property type="match status" value="1"/>
</dbReference>
<dbReference type="Pfam" id="PF13406">
    <property type="entry name" value="SLT_2"/>
    <property type="match status" value="1"/>
</dbReference>
<dbReference type="PANTHER" id="PTHR30163:SF9">
    <property type="entry name" value="MEMBRANE-BOUND LYTIC MUREIN TRANSGLYCOSYLASE B"/>
    <property type="match status" value="1"/>
</dbReference>
<evidence type="ECO:0000313" key="5">
    <source>
        <dbReference type="EMBL" id="VFK19049.1"/>
    </source>
</evidence>
<proteinExistence type="predicted"/>
<accession>A0A450SW72</accession>
<dbReference type="InterPro" id="IPR043426">
    <property type="entry name" value="MltB-like"/>
</dbReference>
<name>A0A450SW72_9GAMM</name>
<evidence type="ECO:0000256" key="1">
    <source>
        <dbReference type="PIRSR" id="PIRSR611757-1"/>
    </source>
</evidence>
<gene>
    <name evidence="4" type="ORF">BECKFM1743A_GA0114220_102105</name>
    <name evidence="5" type="ORF">BECKFM1743B_GA0114221_105923</name>
    <name evidence="3" type="ORF">BECKFM1743C_GA0114222_100991</name>
</gene>
<dbReference type="CDD" id="cd13399">
    <property type="entry name" value="Slt35-like"/>
    <property type="match status" value="1"/>
</dbReference>
<dbReference type="PANTHER" id="PTHR30163">
    <property type="entry name" value="MEMBRANE-BOUND LYTIC MUREIN TRANSGLYCOSYLASE B"/>
    <property type="match status" value="1"/>
</dbReference>
<dbReference type="EMBL" id="CAADFA010000099">
    <property type="protein sequence ID" value="VFJ51600.1"/>
    <property type="molecule type" value="Genomic_DNA"/>
</dbReference>
<reference evidence="4" key="1">
    <citation type="submission" date="2019-02" db="EMBL/GenBank/DDBJ databases">
        <authorList>
            <person name="Gruber-Vodicka R. H."/>
            <person name="Seah K. B. B."/>
        </authorList>
    </citation>
    <scope>NUCLEOTIDE SEQUENCE</scope>
    <source>
        <strain evidence="4">BECK_BZ163</strain>
        <strain evidence="5">BECK_BZ164</strain>
        <strain evidence="3">BECK_BZ165</strain>
    </source>
</reference>
<dbReference type="NCBIfam" id="TIGR02282">
    <property type="entry name" value="MltB"/>
    <property type="match status" value="1"/>
</dbReference>
<feature type="domain" description="Transglycosylase SLT" evidence="2">
    <location>
        <begin position="47"/>
        <end position="339"/>
    </location>
</feature>
<evidence type="ECO:0000259" key="2">
    <source>
        <dbReference type="Pfam" id="PF13406"/>
    </source>
</evidence>
<dbReference type="InterPro" id="IPR011757">
    <property type="entry name" value="Lytic_transglycosylase_MltB"/>
</dbReference>
<dbReference type="GO" id="GO:0008933">
    <property type="term" value="F:peptidoglycan lytic transglycosylase activity"/>
    <property type="evidence" value="ECO:0007669"/>
    <property type="project" value="TreeGrafter"/>
</dbReference>
<dbReference type="Gene3D" id="1.10.530.10">
    <property type="match status" value="1"/>
</dbReference>
<protein>
    <submittedName>
        <fullName evidence="4">Membrane-bound lytic murein transglycosylase B</fullName>
    </submittedName>
</protein>